<accession>A0A1H9VXW5</accession>
<dbReference type="AlphaFoldDB" id="A0A1H9VXW5"/>
<evidence type="ECO:0008006" key="6">
    <source>
        <dbReference type="Google" id="ProtNLM"/>
    </source>
</evidence>
<feature type="domain" description="DUF3298" evidence="2">
    <location>
        <begin position="147"/>
        <end position="220"/>
    </location>
</feature>
<proteinExistence type="predicted"/>
<name>A0A1H9VXW5_9BACI</name>
<dbReference type="Pfam" id="PF11738">
    <property type="entry name" value="DUF3298"/>
    <property type="match status" value="1"/>
</dbReference>
<evidence type="ECO:0000313" key="5">
    <source>
        <dbReference type="Proteomes" id="UP000199687"/>
    </source>
</evidence>
<protein>
    <recommendedName>
        <fullName evidence="6">DUF3298 domain-containing protein</fullName>
    </recommendedName>
</protein>
<dbReference type="InterPro" id="IPR021729">
    <property type="entry name" value="DUF3298"/>
</dbReference>
<dbReference type="RefSeq" id="WP_089744241.1">
    <property type="nucleotide sequence ID" value="NZ_FOGL01000029.1"/>
</dbReference>
<evidence type="ECO:0000259" key="3">
    <source>
        <dbReference type="Pfam" id="PF13739"/>
    </source>
</evidence>
<feature type="signal peptide" evidence="1">
    <location>
        <begin position="1"/>
        <end position="21"/>
    </location>
</feature>
<organism evidence="4 5">
    <name type="scientific">Gracilibacillus ureilyticus</name>
    <dbReference type="NCBI Taxonomy" id="531814"/>
    <lineage>
        <taxon>Bacteria</taxon>
        <taxon>Bacillati</taxon>
        <taxon>Bacillota</taxon>
        <taxon>Bacilli</taxon>
        <taxon>Bacillales</taxon>
        <taxon>Bacillaceae</taxon>
        <taxon>Gracilibacillus</taxon>
    </lineage>
</organism>
<dbReference type="InterPro" id="IPR037126">
    <property type="entry name" value="PdaC/RsiV-like_sf"/>
</dbReference>
<sequence length="226" mass="26142">MFWKKACAMILTVLVVLTVSASGFVLSAAEAQKQTATVTEQLFKNKENLKYPQVSDVGKEKMEEKINRDFDKYIKEAYKADKANQKQAEKYGFEGEYLTTYDVKYNKSPRLSILTSDYMFSGGAHGNTVVQSFNYDVEKGKRIYLTDILTTEDQMKKVQNYVWEYAIERPDIFYPDLKKEDIQLTKETAFYFTDDGIVLVFQQYEIAPYVSGNQEITIPKEVYEKA</sequence>
<dbReference type="EMBL" id="FOGL01000029">
    <property type="protein sequence ID" value="SES26133.1"/>
    <property type="molecule type" value="Genomic_DNA"/>
</dbReference>
<dbReference type="STRING" id="531814.SAMN04487944_12910"/>
<evidence type="ECO:0000259" key="2">
    <source>
        <dbReference type="Pfam" id="PF11738"/>
    </source>
</evidence>
<evidence type="ECO:0000256" key="1">
    <source>
        <dbReference type="SAM" id="SignalP"/>
    </source>
</evidence>
<dbReference type="Gene3D" id="3.90.640.20">
    <property type="entry name" value="Heat-shock cognate protein, ATPase"/>
    <property type="match status" value="1"/>
</dbReference>
<dbReference type="InterPro" id="IPR025303">
    <property type="entry name" value="PdaC"/>
</dbReference>
<keyword evidence="1" id="KW-0732">Signal</keyword>
<feature type="chain" id="PRO_5039384082" description="DUF3298 domain-containing protein" evidence="1">
    <location>
        <begin position="22"/>
        <end position="226"/>
    </location>
</feature>
<keyword evidence="5" id="KW-1185">Reference proteome</keyword>
<dbReference type="Gene3D" id="3.30.565.40">
    <property type="entry name" value="Fervidobacterium nodosum Rt17-B1 like"/>
    <property type="match status" value="1"/>
</dbReference>
<dbReference type="OrthoDB" id="5637at2"/>
<dbReference type="Proteomes" id="UP000199687">
    <property type="component" value="Unassembled WGS sequence"/>
</dbReference>
<reference evidence="4 5" key="1">
    <citation type="submission" date="2016-10" db="EMBL/GenBank/DDBJ databases">
        <authorList>
            <person name="de Groot N.N."/>
        </authorList>
    </citation>
    <scope>NUCLEOTIDE SEQUENCE [LARGE SCALE GENOMIC DNA]</scope>
    <source>
        <strain evidence="4 5">CGMCC 1.7727</strain>
    </source>
</reference>
<evidence type="ECO:0000313" key="4">
    <source>
        <dbReference type="EMBL" id="SES26133.1"/>
    </source>
</evidence>
<gene>
    <name evidence="4" type="ORF">SAMN04487944_12910</name>
</gene>
<feature type="domain" description="Deacetylase PdaC" evidence="3">
    <location>
        <begin position="47"/>
        <end position="128"/>
    </location>
</feature>
<dbReference type="Pfam" id="PF13739">
    <property type="entry name" value="PdaC"/>
    <property type="match status" value="1"/>
</dbReference>